<sequence length="196" mass="21576">MANDRAPRSNPGKCPKCNRQFSDLLEHARKHTGHVWRPEDFVGTDLMVCGCGALVCKKNLNRHYARNIRCNARGALVAAGQEQEEDEMGPAEGPSQAATEPIVLSDSDDEQHNNNNERERRQSEDSEEIESPEPNESESPEPYEFESPEPYELGPPPAPPQPQPPAPPRPPSTGSTSTTSLIAICCWTCPCSTRQS</sequence>
<feature type="compositionally biased region" description="Acidic residues" evidence="1">
    <location>
        <begin position="125"/>
        <end position="149"/>
    </location>
</feature>
<dbReference type="AlphaFoldDB" id="A0A8H3TZ56"/>
<feature type="compositionally biased region" description="Pro residues" evidence="1">
    <location>
        <begin position="153"/>
        <end position="171"/>
    </location>
</feature>
<evidence type="ECO:0008006" key="4">
    <source>
        <dbReference type="Google" id="ProtNLM"/>
    </source>
</evidence>
<feature type="region of interest" description="Disordered" evidence="1">
    <location>
        <begin position="81"/>
        <end position="178"/>
    </location>
</feature>
<name>A0A8H3TZ56_9TREE</name>
<evidence type="ECO:0000256" key="1">
    <source>
        <dbReference type="SAM" id="MobiDB-lite"/>
    </source>
</evidence>
<comment type="caution">
    <text evidence="2">The sequence shown here is derived from an EMBL/GenBank/DDBJ whole genome shotgun (WGS) entry which is preliminary data.</text>
</comment>
<dbReference type="EMBL" id="BLZA01000046">
    <property type="protein sequence ID" value="GHJ89556.1"/>
    <property type="molecule type" value="Genomic_DNA"/>
</dbReference>
<protein>
    <recommendedName>
        <fullName evidence="4">C2H2-type domain-containing protein</fullName>
    </recommendedName>
</protein>
<keyword evidence="3" id="KW-1185">Reference proteome</keyword>
<dbReference type="OrthoDB" id="10444024at2759"/>
<proteinExistence type="predicted"/>
<dbReference type="Proteomes" id="UP000620104">
    <property type="component" value="Unassembled WGS sequence"/>
</dbReference>
<gene>
    <name evidence="2" type="ORF">NliqN6_5958</name>
</gene>
<evidence type="ECO:0000313" key="2">
    <source>
        <dbReference type="EMBL" id="GHJ89556.1"/>
    </source>
</evidence>
<organism evidence="2 3">
    <name type="scientific">Naganishia liquefaciens</name>
    <dbReference type="NCBI Taxonomy" id="104408"/>
    <lineage>
        <taxon>Eukaryota</taxon>
        <taxon>Fungi</taxon>
        <taxon>Dikarya</taxon>
        <taxon>Basidiomycota</taxon>
        <taxon>Agaricomycotina</taxon>
        <taxon>Tremellomycetes</taxon>
        <taxon>Filobasidiales</taxon>
        <taxon>Filobasidiaceae</taxon>
        <taxon>Naganishia</taxon>
    </lineage>
</organism>
<evidence type="ECO:0000313" key="3">
    <source>
        <dbReference type="Proteomes" id="UP000620104"/>
    </source>
</evidence>
<feature type="compositionally biased region" description="Basic and acidic residues" evidence="1">
    <location>
        <begin position="110"/>
        <end position="124"/>
    </location>
</feature>
<reference evidence="2" key="1">
    <citation type="submission" date="2020-07" db="EMBL/GenBank/DDBJ databases">
        <title>Draft Genome Sequence of a Deep-Sea Yeast, Naganishia (Cryptococcus) liquefaciens strain N6.</title>
        <authorList>
            <person name="Han Y.W."/>
            <person name="Kajitani R."/>
            <person name="Morimoto H."/>
            <person name="Parhat M."/>
            <person name="Tsubouchi H."/>
            <person name="Bakenova O."/>
            <person name="Ogata M."/>
            <person name="Argunhan B."/>
            <person name="Aoki R."/>
            <person name="Kajiwara S."/>
            <person name="Itoh T."/>
            <person name="Iwasaki H."/>
        </authorList>
    </citation>
    <scope>NUCLEOTIDE SEQUENCE</scope>
    <source>
        <strain evidence="2">N6</strain>
    </source>
</reference>
<accession>A0A8H3TZ56</accession>